<dbReference type="InterPro" id="IPR029044">
    <property type="entry name" value="Nucleotide-diphossugar_trans"/>
</dbReference>
<keyword evidence="7" id="KW-1185">Reference proteome</keyword>
<dbReference type="SUPFAM" id="SSF53448">
    <property type="entry name" value="Nucleotide-diphospho-sugar transferases"/>
    <property type="match status" value="1"/>
</dbReference>
<dbReference type="PANTHER" id="PTHR43179">
    <property type="entry name" value="RHAMNOSYLTRANSFERASE WBBL"/>
    <property type="match status" value="1"/>
</dbReference>
<comment type="caution">
    <text evidence="6">The sequence shown here is derived from an EMBL/GenBank/DDBJ whole genome shotgun (WGS) entry which is preliminary data.</text>
</comment>
<dbReference type="PANTHER" id="PTHR43179:SF12">
    <property type="entry name" value="GALACTOFURANOSYLTRANSFERASE GLFT2"/>
    <property type="match status" value="1"/>
</dbReference>
<gene>
    <name evidence="6" type="ORF">A8806_101357</name>
</gene>
<evidence type="ECO:0000313" key="7">
    <source>
        <dbReference type="Proteomes" id="UP000245845"/>
    </source>
</evidence>
<feature type="domain" description="Glycosyltransferase 2-like" evidence="5">
    <location>
        <begin position="7"/>
        <end position="128"/>
    </location>
</feature>
<keyword evidence="4 6" id="KW-0808">Transferase</keyword>
<accession>A0A2Y9C9I1</accession>
<evidence type="ECO:0000256" key="1">
    <source>
        <dbReference type="ARBA" id="ARBA00004776"/>
    </source>
</evidence>
<reference evidence="6 7" key="1">
    <citation type="submission" date="2018-05" db="EMBL/GenBank/DDBJ databases">
        <title>The Hungate 1000. A catalogue of reference genomes from the rumen microbiome.</title>
        <authorList>
            <person name="Kelly W."/>
        </authorList>
    </citation>
    <scope>NUCLEOTIDE SEQUENCE [LARGE SCALE GENOMIC DNA]</scope>
    <source>
        <strain evidence="6 7">NLAE-zl-C242</strain>
    </source>
</reference>
<evidence type="ECO:0000256" key="3">
    <source>
        <dbReference type="ARBA" id="ARBA00022676"/>
    </source>
</evidence>
<name>A0A2Y9C9I1_9FIRM</name>
<proteinExistence type="inferred from homology"/>
<dbReference type="GO" id="GO:0016757">
    <property type="term" value="F:glycosyltransferase activity"/>
    <property type="evidence" value="ECO:0007669"/>
    <property type="project" value="UniProtKB-KW"/>
</dbReference>
<organism evidence="6 7">
    <name type="scientific">Faecalicatena orotica</name>
    <dbReference type="NCBI Taxonomy" id="1544"/>
    <lineage>
        <taxon>Bacteria</taxon>
        <taxon>Bacillati</taxon>
        <taxon>Bacillota</taxon>
        <taxon>Clostridia</taxon>
        <taxon>Lachnospirales</taxon>
        <taxon>Lachnospiraceae</taxon>
        <taxon>Faecalicatena</taxon>
    </lineage>
</organism>
<comment type="pathway">
    <text evidence="1">Cell wall biogenesis; cell wall polysaccharide biosynthesis.</text>
</comment>
<dbReference type="Pfam" id="PF00535">
    <property type="entry name" value="Glycos_transf_2"/>
    <property type="match status" value="1"/>
</dbReference>
<dbReference type="EMBL" id="QGDL01000001">
    <property type="protein sequence ID" value="PWJ32069.1"/>
    <property type="molecule type" value="Genomic_DNA"/>
</dbReference>
<dbReference type="Gene3D" id="3.90.550.10">
    <property type="entry name" value="Spore Coat Polysaccharide Biosynthesis Protein SpsA, Chain A"/>
    <property type="match status" value="1"/>
</dbReference>
<evidence type="ECO:0000259" key="5">
    <source>
        <dbReference type="Pfam" id="PF00535"/>
    </source>
</evidence>
<comment type="similarity">
    <text evidence="2">Belongs to the glycosyltransferase 2 family.</text>
</comment>
<sequence>MDIVFVILHYMAINETKQSIQYINENIDTENYHIVVVDNASGNHTGTELQKIYQQHSHVTVLVNPENLGFARGNNVGFVYAKNRWNPDYMVLMNNDVFLLEKAFLDKTEREFRRSHFAVMGPMILTKDGRCDINPLKPEFSNIADIDKKIHHYKKDIRRYKYHYAPLYYKLAGIKGVLTGWKKKPTMFYKHAENIKLHGCFLVFSQEYIRDYDGLDESTFLFWEEEFLYKHMVSDGKVMAYNPDILVFHLEDASTDVSIPGRRKKMIFMLEHYIDSLNSLKKVYVDYERNSER</sequence>
<keyword evidence="3" id="KW-0328">Glycosyltransferase</keyword>
<dbReference type="AlphaFoldDB" id="A0A2Y9C9I1"/>
<evidence type="ECO:0000313" key="6">
    <source>
        <dbReference type="EMBL" id="PWJ32069.1"/>
    </source>
</evidence>
<dbReference type="RefSeq" id="WP_109729436.1">
    <property type="nucleotide sequence ID" value="NZ_BAAACK010000007.1"/>
</dbReference>
<protein>
    <submittedName>
        <fullName evidence="6">GT2 family glycosyltransferase</fullName>
    </submittedName>
</protein>
<dbReference type="InterPro" id="IPR001173">
    <property type="entry name" value="Glyco_trans_2-like"/>
</dbReference>
<dbReference type="Proteomes" id="UP000245845">
    <property type="component" value="Unassembled WGS sequence"/>
</dbReference>
<evidence type="ECO:0000256" key="2">
    <source>
        <dbReference type="ARBA" id="ARBA00006739"/>
    </source>
</evidence>
<evidence type="ECO:0000256" key="4">
    <source>
        <dbReference type="ARBA" id="ARBA00022679"/>
    </source>
</evidence>